<evidence type="ECO:0000313" key="1">
    <source>
        <dbReference type="EMBL" id="RDW58684.1"/>
    </source>
</evidence>
<gene>
    <name evidence="1" type="ORF">BP6252_13160</name>
</gene>
<keyword evidence="2" id="KW-1185">Reference proteome</keyword>
<accession>A0A3D8QB19</accession>
<dbReference type="EMBL" id="PDLM01000017">
    <property type="protein sequence ID" value="RDW58684.1"/>
    <property type="molecule type" value="Genomic_DNA"/>
</dbReference>
<reference evidence="1 2" key="1">
    <citation type="journal article" date="2018" name="IMA Fungus">
        <title>IMA Genome-F 9: Draft genome sequence of Annulohypoxylon stygium, Aspergillus mulundensis, Berkeleyomyces basicola (syn. Thielaviopsis basicola), Ceratocystis smalleyi, two Cercospora beticola strains, Coleophoma cylindrospora, Fusarium fracticaudum, Phialophora cf. hyalina, and Morchella septimelata.</title>
        <authorList>
            <person name="Wingfield B.D."/>
            <person name="Bills G.F."/>
            <person name="Dong Y."/>
            <person name="Huang W."/>
            <person name="Nel W.J."/>
            <person name="Swalarsk-Parry B.S."/>
            <person name="Vaghefi N."/>
            <person name="Wilken P.M."/>
            <person name="An Z."/>
            <person name="de Beer Z.W."/>
            <person name="De Vos L."/>
            <person name="Chen L."/>
            <person name="Duong T.A."/>
            <person name="Gao Y."/>
            <person name="Hammerbacher A."/>
            <person name="Kikkert J.R."/>
            <person name="Li Y."/>
            <person name="Li H."/>
            <person name="Li K."/>
            <person name="Li Q."/>
            <person name="Liu X."/>
            <person name="Ma X."/>
            <person name="Naidoo K."/>
            <person name="Pethybridge S.J."/>
            <person name="Sun J."/>
            <person name="Steenkamp E.T."/>
            <person name="van der Nest M.A."/>
            <person name="van Wyk S."/>
            <person name="Wingfield M.J."/>
            <person name="Xiong C."/>
            <person name="Yue Q."/>
            <person name="Zhang X."/>
        </authorList>
    </citation>
    <scope>NUCLEOTIDE SEQUENCE [LARGE SCALE GENOMIC DNA]</scope>
    <source>
        <strain evidence="1 2">BP6252</strain>
    </source>
</reference>
<dbReference type="OrthoDB" id="3565252at2759"/>
<proteinExistence type="predicted"/>
<protein>
    <submittedName>
        <fullName evidence="1">Uncharacterized protein</fullName>
    </submittedName>
</protein>
<dbReference type="Proteomes" id="UP000256645">
    <property type="component" value="Unassembled WGS sequence"/>
</dbReference>
<comment type="caution">
    <text evidence="1">The sequence shown here is derived from an EMBL/GenBank/DDBJ whole genome shotgun (WGS) entry which is preliminary data.</text>
</comment>
<name>A0A3D8QB19_9HELO</name>
<evidence type="ECO:0000313" key="2">
    <source>
        <dbReference type="Proteomes" id="UP000256645"/>
    </source>
</evidence>
<sequence>MEIENDDYYHRKRSIKDITLFAPLAVPYLTPLLTIKQIRPAPSTFQHTYGTSVHLAHLRLRCRRPQAEAVITSILTQLPSSAALLFLRMNWRGRIVIMPELILDKQPYTFSGQEQRHEIYSPSSADHTLTQTSPQEGLELWRSYGDRYKADEAGIRSQIQQAQQYDRHLGLVKATSGLVKPSSDQDYRLDWALIECCLNDTQERRYTNKHRQVDPKSFLSIPVPLTEEVRSNLEDWTEPNHL</sequence>
<dbReference type="AlphaFoldDB" id="A0A3D8QB19"/>
<organism evidence="1 2">
    <name type="scientific">Coleophoma cylindrospora</name>
    <dbReference type="NCBI Taxonomy" id="1849047"/>
    <lineage>
        <taxon>Eukaryota</taxon>
        <taxon>Fungi</taxon>
        <taxon>Dikarya</taxon>
        <taxon>Ascomycota</taxon>
        <taxon>Pezizomycotina</taxon>
        <taxon>Leotiomycetes</taxon>
        <taxon>Helotiales</taxon>
        <taxon>Dermateaceae</taxon>
        <taxon>Coleophoma</taxon>
    </lineage>
</organism>